<feature type="transmembrane region" description="Helical" evidence="5">
    <location>
        <begin position="208"/>
        <end position="229"/>
    </location>
</feature>
<dbReference type="InterPro" id="IPR013130">
    <property type="entry name" value="Fe3_Rdtase_TM_dom"/>
</dbReference>
<feature type="transmembrane region" description="Helical" evidence="5">
    <location>
        <begin position="34"/>
        <end position="53"/>
    </location>
</feature>
<dbReference type="HOGENOM" id="CLU_1174627_0_0_6"/>
<evidence type="ECO:0000256" key="1">
    <source>
        <dbReference type="ARBA" id="ARBA00004141"/>
    </source>
</evidence>
<gene>
    <name evidence="7" type="ORF">PKB_2700</name>
</gene>
<keyword evidence="2 5" id="KW-0812">Transmembrane</keyword>
<reference evidence="7 8" key="2">
    <citation type="submission" date="2014-05" db="EMBL/GenBank/DDBJ databases">
        <title>Genome sequence of the 3-chlorobenzoate degrading bacterium Pseudomonas knackmussii B13 shows multiple evidence for horizontal gene transfer.</title>
        <authorList>
            <person name="Miyazaki R."/>
            <person name="Bertelli C."/>
            <person name="Falquet L."/>
            <person name="Robinson-Rechavi M."/>
            <person name="Gharib W."/>
            <person name="Roy S."/>
            <person name="Van der Meer J.R."/>
        </authorList>
    </citation>
    <scope>NUCLEOTIDE SEQUENCE [LARGE SCALE GENOMIC DNA]</scope>
    <source>
        <strain evidence="7 8">B13</strain>
    </source>
</reference>
<name>A0A024HHS6_PSEKB</name>
<dbReference type="OrthoDB" id="7031123at2"/>
<keyword evidence="3 5" id="KW-1133">Transmembrane helix</keyword>
<feature type="domain" description="Ferric oxidoreductase" evidence="6">
    <location>
        <begin position="39"/>
        <end position="154"/>
    </location>
</feature>
<protein>
    <submittedName>
        <fullName evidence="7">Putative membrane protein</fullName>
    </submittedName>
</protein>
<feature type="transmembrane region" description="Helical" evidence="5">
    <location>
        <begin position="103"/>
        <end position="124"/>
    </location>
</feature>
<reference evidence="7 8" key="1">
    <citation type="submission" date="2013-03" db="EMBL/GenBank/DDBJ databases">
        <authorList>
            <person name="Linke B."/>
        </authorList>
    </citation>
    <scope>NUCLEOTIDE SEQUENCE [LARGE SCALE GENOMIC DNA]</scope>
    <source>
        <strain evidence="7 8">B13</strain>
    </source>
</reference>
<dbReference type="STRING" id="1301098.PKB_2700"/>
<accession>A0A024HHS6</accession>
<evidence type="ECO:0000256" key="2">
    <source>
        <dbReference type="ARBA" id="ARBA00022692"/>
    </source>
</evidence>
<dbReference type="PATRIC" id="fig|1301098.3.peg.2709"/>
<proteinExistence type="predicted"/>
<feature type="transmembrane region" description="Helical" evidence="5">
    <location>
        <begin position="74"/>
        <end position="91"/>
    </location>
</feature>
<evidence type="ECO:0000256" key="5">
    <source>
        <dbReference type="SAM" id="Phobius"/>
    </source>
</evidence>
<dbReference type="KEGG" id="pkc:PKB_2700"/>
<dbReference type="GO" id="GO:0016020">
    <property type="term" value="C:membrane"/>
    <property type="evidence" value="ECO:0007669"/>
    <property type="project" value="UniProtKB-SubCell"/>
</dbReference>
<feature type="transmembrane region" description="Helical" evidence="5">
    <location>
        <begin position="172"/>
        <end position="188"/>
    </location>
</feature>
<sequence length="237" mass="25652">MYALTMRIALGCLLPFAAIFLLGAMPGVSPAWDFANAVGMLASALFLLLFAYTGKPMAQPRHDGKFFMVLHRDLSFVAVALLALHIGVMLVDEPLVIDELLPGAAWHMLAGDAATLILLLMVPLSLTAVRRKLWRKHADFRRTHYWASALIVALAAGHMIGAGYYSGTPWKMLLWGALSVAALAWPLLPRKTPHYAEGGRRRHSAYLATRLSVAALVAGLVLAGAYSLLSSVDLPLL</sequence>
<evidence type="ECO:0000256" key="3">
    <source>
        <dbReference type="ARBA" id="ARBA00022989"/>
    </source>
</evidence>
<comment type="subcellular location">
    <subcellularLocation>
        <location evidence="1">Membrane</location>
        <topology evidence="1">Multi-pass membrane protein</topology>
    </subcellularLocation>
</comment>
<organism evidence="7 8">
    <name type="scientific">Pseudomonas knackmussii (strain DSM 6978 / CCUG 54928 / LMG 23759 / B13)</name>
    <dbReference type="NCBI Taxonomy" id="1301098"/>
    <lineage>
        <taxon>Bacteria</taxon>
        <taxon>Pseudomonadati</taxon>
        <taxon>Pseudomonadota</taxon>
        <taxon>Gammaproteobacteria</taxon>
        <taxon>Pseudomonadales</taxon>
        <taxon>Pseudomonadaceae</taxon>
        <taxon>Pseudomonas</taxon>
    </lineage>
</organism>
<keyword evidence="4 5" id="KW-0472">Membrane</keyword>
<feature type="transmembrane region" description="Helical" evidence="5">
    <location>
        <begin position="145"/>
        <end position="166"/>
    </location>
</feature>
<dbReference type="RefSeq" id="WP_043252411.1">
    <property type="nucleotide sequence ID" value="NZ_HG322950.1"/>
</dbReference>
<dbReference type="Pfam" id="PF01794">
    <property type="entry name" value="Ferric_reduct"/>
    <property type="match status" value="1"/>
</dbReference>
<dbReference type="EMBL" id="HG322950">
    <property type="protein sequence ID" value="CDF84047.1"/>
    <property type="molecule type" value="Genomic_DNA"/>
</dbReference>
<evidence type="ECO:0000259" key="6">
    <source>
        <dbReference type="Pfam" id="PF01794"/>
    </source>
</evidence>
<dbReference type="AlphaFoldDB" id="A0A024HHS6"/>
<evidence type="ECO:0000313" key="7">
    <source>
        <dbReference type="EMBL" id="CDF84047.1"/>
    </source>
</evidence>
<evidence type="ECO:0000313" key="8">
    <source>
        <dbReference type="Proteomes" id="UP000025241"/>
    </source>
</evidence>
<keyword evidence="8" id="KW-1185">Reference proteome</keyword>
<dbReference type="Proteomes" id="UP000025241">
    <property type="component" value="Chromosome I"/>
</dbReference>
<evidence type="ECO:0000256" key="4">
    <source>
        <dbReference type="ARBA" id="ARBA00023136"/>
    </source>
</evidence>